<dbReference type="NCBIfam" id="TIGR00726">
    <property type="entry name" value="peptidoglycan editing factor PgeF"/>
    <property type="match status" value="1"/>
</dbReference>
<dbReference type="CDD" id="cd16833">
    <property type="entry name" value="YfiH"/>
    <property type="match status" value="1"/>
</dbReference>
<dbReference type="InterPro" id="IPR038371">
    <property type="entry name" value="Cu_polyphenol_OxRdtase_sf"/>
</dbReference>
<evidence type="ECO:0000256" key="6">
    <source>
        <dbReference type="ARBA" id="ARBA00022833"/>
    </source>
</evidence>
<evidence type="ECO:0000313" key="11">
    <source>
        <dbReference type="EMBL" id="OGY30630.1"/>
    </source>
</evidence>
<comment type="catalytic activity">
    <reaction evidence="1">
        <text>inosine + phosphate = alpha-D-ribose 1-phosphate + hypoxanthine</text>
        <dbReference type="Rhea" id="RHEA:27646"/>
        <dbReference type="ChEBI" id="CHEBI:17368"/>
        <dbReference type="ChEBI" id="CHEBI:17596"/>
        <dbReference type="ChEBI" id="CHEBI:43474"/>
        <dbReference type="ChEBI" id="CHEBI:57720"/>
        <dbReference type="EC" id="2.4.2.1"/>
    </reaction>
    <physiologicalReaction direction="left-to-right" evidence="1">
        <dbReference type="Rhea" id="RHEA:27647"/>
    </physiologicalReaction>
</comment>
<dbReference type="PANTHER" id="PTHR30616">
    <property type="entry name" value="UNCHARACTERIZED PROTEIN YFIH"/>
    <property type="match status" value="1"/>
</dbReference>
<protein>
    <recommendedName>
        <fullName evidence="10">Purine nucleoside phosphorylase</fullName>
    </recommendedName>
</protein>
<dbReference type="EMBL" id="MHDA01000045">
    <property type="protein sequence ID" value="OGY30630.1"/>
    <property type="molecule type" value="Genomic_DNA"/>
</dbReference>
<dbReference type="InterPro" id="IPR011324">
    <property type="entry name" value="Cytotoxic_necrot_fac-like_cat"/>
</dbReference>
<dbReference type="AlphaFoldDB" id="A0A1G1WTI4"/>
<evidence type="ECO:0000256" key="3">
    <source>
        <dbReference type="ARBA" id="ARBA00022679"/>
    </source>
</evidence>
<name>A0A1G1WTI4_9BACT</name>
<evidence type="ECO:0000256" key="1">
    <source>
        <dbReference type="ARBA" id="ARBA00000553"/>
    </source>
</evidence>
<keyword evidence="5" id="KW-0378">Hydrolase</keyword>
<evidence type="ECO:0000256" key="8">
    <source>
        <dbReference type="ARBA" id="ARBA00048968"/>
    </source>
</evidence>
<dbReference type="PANTHER" id="PTHR30616:SF2">
    <property type="entry name" value="PURINE NUCLEOSIDE PHOSPHORYLASE LACC1"/>
    <property type="match status" value="1"/>
</dbReference>
<proteinExistence type="inferred from homology"/>
<dbReference type="SUPFAM" id="SSF64438">
    <property type="entry name" value="CNF1/YfiH-like putative cysteine hydrolases"/>
    <property type="match status" value="1"/>
</dbReference>
<evidence type="ECO:0000256" key="10">
    <source>
        <dbReference type="RuleBase" id="RU361274"/>
    </source>
</evidence>
<comment type="catalytic activity">
    <reaction evidence="9">
        <text>S-methyl-5'-thioadenosine + phosphate = 5-(methylsulfanyl)-alpha-D-ribose 1-phosphate + adenine</text>
        <dbReference type="Rhea" id="RHEA:11852"/>
        <dbReference type="ChEBI" id="CHEBI:16708"/>
        <dbReference type="ChEBI" id="CHEBI:17509"/>
        <dbReference type="ChEBI" id="CHEBI:43474"/>
        <dbReference type="ChEBI" id="CHEBI:58533"/>
        <dbReference type="EC" id="2.4.2.28"/>
    </reaction>
    <physiologicalReaction direction="left-to-right" evidence="9">
        <dbReference type="Rhea" id="RHEA:11853"/>
    </physiologicalReaction>
</comment>
<evidence type="ECO:0000256" key="5">
    <source>
        <dbReference type="ARBA" id="ARBA00022801"/>
    </source>
</evidence>
<evidence type="ECO:0000256" key="7">
    <source>
        <dbReference type="ARBA" id="ARBA00047989"/>
    </source>
</evidence>
<dbReference type="Pfam" id="PF02578">
    <property type="entry name" value="Cu-oxidase_4"/>
    <property type="match status" value="1"/>
</dbReference>
<evidence type="ECO:0000256" key="2">
    <source>
        <dbReference type="ARBA" id="ARBA00007353"/>
    </source>
</evidence>
<reference evidence="11 12" key="1">
    <citation type="journal article" date="2016" name="Nat. Commun.">
        <title>Thousands of microbial genomes shed light on interconnected biogeochemical processes in an aquifer system.</title>
        <authorList>
            <person name="Anantharaman K."/>
            <person name="Brown C.T."/>
            <person name="Hug L.A."/>
            <person name="Sharon I."/>
            <person name="Castelle C.J."/>
            <person name="Probst A.J."/>
            <person name="Thomas B.C."/>
            <person name="Singh A."/>
            <person name="Wilkins M.J."/>
            <person name="Karaoz U."/>
            <person name="Brodie E.L."/>
            <person name="Williams K.H."/>
            <person name="Hubbard S.S."/>
            <person name="Banfield J.F."/>
        </authorList>
    </citation>
    <scope>NUCLEOTIDE SEQUENCE [LARGE SCALE GENOMIC DNA]</scope>
</reference>
<evidence type="ECO:0000256" key="9">
    <source>
        <dbReference type="ARBA" id="ARBA00049893"/>
    </source>
</evidence>
<sequence>MLVKNSRGYYTFTSFSRFKNVVHGFSTRKFGDMRFKVSGNEGNREHLLKVLKAGQEYIFPQQVHDNKVARVGKQESKKIIPGVDGLISSDENVTLMAVVADCVPILFYDPAKTVIGVAHAGWRGTVAGISKNLIKSMVKEFNSDPQNIIVGLGPCIEFCHYEVDQDRVNLISEAGLEDMILKNTSGKAFFDIKQANVKQLLGVGVLKDNIDVSVKMCTYERNEFYSWRREKPNVSGHFAGIIELKNG</sequence>
<comment type="caution">
    <text evidence="11">The sequence shown here is derived from an EMBL/GenBank/DDBJ whole genome shotgun (WGS) entry which is preliminary data.</text>
</comment>
<evidence type="ECO:0000313" key="12">
    <source>
        <dbReference type="Proteomes" id="UP000179279"/>
    </source>
</evidence>
<dbReference type="Gene3D" id="3.60.140.10">
    <property type="entry name" value="CNF1/YfiH-like putative cysteine hydrolases"/>
    <property type="match status" value="1"/>
</dbReference>
<dbReference type="GO" id="GO:0016787">
    <property type="term" value="F:hydrolase activity"/>
    <property type="evidence" value="ECO:0007669"/>
    <property type="project" value="UniProtKB-KW"/>
</dbReference>
<keyword evidence="6" id="KW-0862">Zinc</keyword>
<comment type="catalytic activity">
    <reaction evidence="7">
        <text>adenosine + H2O + H(+) = inosine + NH4(+)</text>
        <dbReference type="Rhea" id="RHEA:24408"/>
        <dbReference type="ChEBI" id="CHEBI:15377"/>
        <dbReference type="ChEBI" id="CHEBI:15378"/>
        <dbReference type="ChEBI" id="CHEBI:16335"/>
        <dbReference type="ChEBI" id="CHEBI:17596"/>
        <dbReference type="ChEBI" id="CHEBI:28938"/>
        <dbReference type="EC" id="3.5.4.4"/>
    </reaction>
    <physiologicalReaction direction="left-to-right" evidence="7">
        <dbReference type="Rhea" id="RHEA:24409"/>
    </physiologicalReaction>
</comment>
<comment type="similarity">
    <text evidence="2 10">Belongs to the purine nucleoside phosphorylase YfiH/LACC1 family.</text>
</comment>
<keyword evidence="3" id="KW-0808">Transferase</keyword>
<organism evidence="11 12">
    <name type="scientific">Candidatus Woykebacteria bacterium RIFCSPLOWO2_01_FULL_41_12</name>
    <dbReference type="NCBI Taxonomy" id="1802604"/>
    <lineage>
        <taxon>Bacteria</taxon>
        <taxon>Candidatus Woykeibacteriota</taxon>
    </lineage>
</organism>
<evidence type="ECO:0000256" key="4">
    <source>
        <dbReference type="ARBA" id="ARBA00022723"/>
    </source>
</evidence>
<dbReference type="Proteomes" id="UP000179279">
    <property type="component" value="Unassembled WGS sequence"/>
</dbReference>
<dbReference type="InterPro" id="IPR003730">
    <property type="entry name" value="Cu_polyphenol_OxRdtase"/>
</dbReference>
<comment type="catalytic activity">
    <reaction evidence="8">
        <text>adenosine + phosphate = alpha-D-ribose 1-phosphate + adenine</text>
        <dbReference type="Rhea" id="RHEA:27642"/>
        <dbReference type="ChEBI" id="CHEBI:16335"/>
        <dbReference type="ChEBI" id="CHEBI:16708"/>
        <dbReference type="ChEBI" id="CHEBI:43474"/>
        <dbReference type="ChEBI" id="CHEBI:57720"/>
        <dbReference type="EC" id="2.4.2.1"/>
    </reaction>
    <physiologicalReaction direction="left-to-right" evidence="8">
        <dbReference type="Rhea" id="RHEA:27643"/>
    </physiologicalReaction>
</comment>
<accession>A0A1G1WTI4</accession>
<dbReference type="GO" id="GO:0017061">
    <property type="term" value="F:S-methyl-5-thioadenosine phosphorylase activity"/>
    <property type="evidence" value="ECO:0007669"/>
    <property type="project" value="UniProtKB-EC"/>
</dbReference>
<dbReference type="GO" id="GO:0005507">
    <property type="term" value="F:copper ion binding"/>
    <property type="evidence" value="ECO:0007669"/>
    <property type="project" value="TreeGrafter"/>
</dbReference>
<keyword evidence="4" id="KW-0479">Metal-binding</keyword>
<gene>
    <name evidence="11" type="ORF">A3A57_00100</name>
</gene>